<sequence>MPPTAHVTEAEARVKSHGTVLGRRLTALTLALSFACALPSPCRAHAASQTVKPHYVFAVVSGTMQSSADEASTQRLLDAIGHEPRMAFVVYDGNFKSAAEPCSDALYTQRQQLLEASRAPLVPVPGQHDWADCNASPEGGYDVAERLDFLRQTLFAADSSLGINPFALTRESEVTRFHSYRENVRWQTDDTVFVGLNVVGGNNHYLNAGGRNGEFDDRAIATAFWLEHAAEYAKRRNARALVVFLQANPDFARYERATERFSWLRLTSSRARDGYLEFKRSLVKAAQMFRGPIVLIHAEQRALPGGFAIDQPLFNDKGGRIANLTRIAIAPHERATQWVRVEVDFARQPPFRVSVRAVPKTLPPPPTLPAEPQPASMPENPETMPAIPAIPASSVQEPPMLPDTGHGGSFAPVTPGVMPGNGLPSSSVQGGS</sequence>
<organism evidence="2 3">
    <name type="scientific">Trinickia fusca</name>
    <dbReference type="NCBI Taxonomy" id="2419777"/>
    <lineage>
        <taxon>Bacteria</taxon>
        <taxon>Pseudomonadati</taxon>
        <taxon>Pseudomonadota</taxon>
        <taxon>Betaproteobacteria</taxon>
        <taxon>Burkholderiales</taxon>
        <taxon>Burkholderiaceae</taxon>
        <taxon>Trinickia</taxon>
    </lineage>
</organism>
<dbReference type="AlphaFoldDB" id="A0A494XI34"/>
<feature type="compositionally biased region" description="Polar residues" evidence="1">
    <location>
        <begin position="423"/>
        <end position="432"/>
    </location>
</feature>
<accession>A0A494XI34</accession>
<protein>
    <recommendedName>
        <fullName evidence="4">Calcineurin-like phosphoesterase domain-containing protein</fullName>
    </recommendedName>
</protein>
<dbReference type="EMBL" id="RBZV01000002">
    <property type="protein sequence ID" value="RKP50415.1"/>
    <property type="molecule type" value="Genomic_DNA"/>
</dbReference>
<evidence type="ECO:0000313" key="3">
    <source>
        <dbReference type="Proteomes" id="UP000280434"/>
    </source>
</evidence>
<feature type="region of interest" description="Disordered" evidence="1">
    <location>
        <begin position="357"/>
        <end position="432"/>
    </location>
</feature>
<proteinExistence type="predicted"/>
<reference evidence="2 3" key="1">
    <citation type="submission" date="2018-10" db="EMBL/GenBank/DDBJ databases">
        <title>Paraburkholderia sp. 7MK8-2, isolated from soil.</title>
        <authorList>
            <person name="Gao Z.-H."/>
            <person name="Qiu L.-H."/>
        </authorList>
    </citation>
    <scope>NUCLEOTIDE SEQUENCE [LARGE SCALE GENOMIC DNA]</scope>
    <source>
        <strain evidence="2 3">7MK8-2</strain>
    </source>
</reference>
<dbReference type="Proteomes" id="UP000280434">
    <property type="component" value="Unassembled WGS sequence"/>
</dbReference>
<name>A0A494XI34_9BURK</name>
<comment type="caution">
    <text evidence="2">The sequence shown here is derived from an EMBL/GenBank/DDBJ whole genome shotgun (WGS) entry which is preliminary data.</text>
</comment>
<gene>
    <name evidence="2" type="ORF">D7S89_04690</name>
</gene>
<evidence type="ECO:0008006" key="4">
    <source>
        <dbReference type="Google" id="ProtNLM"/>
    </source>
</evidence>
<evidence type="ECO:0000313" key="2">
    <source>
        <dbReference type="EMBL" id="RKP50415.1"/>
    </source>
</evidence>
<evidence type="ECO:0000256" key="1">
    <source>
        <dbReference type="SAM" id="MobiDB-lite"/>
    </source>
</evidence>
<feature type="compositionally biased region" description="Pro residues" evidence="1">
    <location>
        <begin position="361"/>
        <end position="372"/>
    </location>
</feature>
<keyword evidence="3" id="KW-1185">Reference proteome</keyword>